<dbReference type="GO" id="GO:0008270">
    <property type="term" value="F:zinc ion binding"/>
    <property type="evidence" value="ECO:0007669"/>
    <property type="project" value="TreeGrafter"/>
</dbReference>
<dbReference type="SMART" id="SM01004">
    <property type="entry name" value="ALAD"/>
    <property type="match status" value="1"/>
</dbReference>
<feature type="binding site" evidence="10">
    <location>
        <position position="327"/>
    </location>
    <ligand>
        <name>5-aminolevulinate</name>
        <dbReference type="ChEBI" id="CHEBI:356416"/>
        <label>2</label>
    </ligand>
</feature>
<dbReference type="CDD" id="cd00384">
    <property type="entry name" value="ALAD_PBGS"/>
    <property type="match status" value="1"/>
</dbReference>
<keyword evidence="6 13" id="KW-0456">Lyase</keyword>
<name>A0A517Y533_9BACT</name>
<evidence type="ECO:0000256" key="2">
    <source>
        <dbReference type="ARBA" id="ARBA00008055"/>
    </source>
</evidence>
<dbReference type="PANTHER" id="PTHR11458:SF0">
    <property type="entry name" value="DELTA-AMINOLEVULINIC ACID DEHYDRATASE"/>
    <property type="match status" value="1"/>
</dbReference>
<dbReference type="PANTHER" id="PTHR11458">
    <property type="entry name" value="DELTA-AMINOLEVULINIC ACID DEHYDRATASE"/>
    <property type="match status" value="1"/>
</dbReference>
<sequence length="337" mass="36494">MNQRSAADSGFPTTRMRRLRYNAGVRALIRETTLAPANLILPLFVRPGKNIKQPIGSMPGQFQLSLDQLAKEAKEAEQLGIAGVILFGIPAEKDLQGSDSYCDQGIVQQAVRTVKEAAPKLLVLTDVCFCEYTSHGHCGLLEERNGQQDVANDPTLALLGKQAVSHAQAGADMVAPSGMMDGMVGAIRYALDHAGFSHLPLMSYAAKYSSAFYGPFRDAAESAPQFGDRRTYQMDPAAAAGQALREVELDLREGADMIMVKPALAYLDIIRDVRENFPGVPLAAYNVSGEYSLVKAAAANGWVDERTLALEMLTAIKRAGASIILTYWAKDVARWLS</sequence>
<dbReference type="Pfam" id="PF00490">
    <property type="entry name" value="ALAD"/>
    <property type="match status" value="1"/>
</dbReference>
<evidence type="ECO:0000256" key="7">
    <source>
        <dbReference type="ARBA" id="ARBA00023244"/>
    </source>
</evidence>
<dbReference type="AlphaFoldDB" id="A0A517Y533"/>
<feature type="binding site" evidence="10">
    <location>
        <position position="288"/>
    </location>
    <ligand>
        <name>5-aminolevulinate</name>
        <dbReference type="ChEBI" id="CHEBI:356416"/>
        <label>2</label>
    </ligand>
</feature>
<feature type="active site" description="Schiff-base intermediate with substrate" evidence="9">
    <location>
        <position position="207"/>
    </location>
</feature>
<keyword evidence="11" id="KW-0862">Zinc</keyword>
<dbReference type="EC" id="4.2.1.24" evidence="3 13"/>
<dbReference type="KEGG" id="aagg:ETAA8_04170"/>
<keyword evidence="11" id="KW-0479">Metal-binding</keyword>
<dbReference type="SUPFAM" id="SSF51569">
    <property type="entry name" value="Aldolase"/>
    <property type="match status" value="1"/>
</dbReference>
<dbReference type="InterPro" id="IPR001731">
    <property type="entry name" value="ALAD"/>
</dbReference>
<feature type="binding site" evidence="11">
    <location>
        <position position="138"/>
    </location>
    <ligand>
        <name>Zn(2+)</name>
        <dbReference type="ChEBI" id="CHEBI:29105"/>
        <note>catalytic</note>
    </ligand>
</feature>
<evidence type="ECO:0000256" key="11">
    <source>
        <dbReference type="PIRSR" id="PIRSR001415-3"/>
    </source>
</evidence>
<protein>
    <recommendedName>
        <fullName evidence="4 13">Delta-aminolevulinic acid dehydratase</fullName>
        <ecNumber evidence="3 13">4.2.1.24</ecNumber>
    </recommendedName>
</protein>
<reference evidence="15 16" key="1">
    <citation type="submission" date="2019-02" db="EMBL/GenBank/DDBJ databases">
        <title>Deep-cultivation of Planctomycetes and their phenomic and genomic characterization uncovers novel biology.</title>
        <authorList>
            <person name="Wiegand S."/>
            <person name="Jogler M."/>
            <person name="Boedeker C."/>
            <person name="Pinto D."/>
            <person name="Vollmers J."/>
            <person name="Rivas-Marin E."/>
            <person name="Kohn T."/>
            <person name="Peeters S.H."/>
            <person name="Heuer A."/>
            <person name="Rast P."/>
            <person name="Oberbeckmann S."/>
            <person name="Bunk B."/>
            <person name="Jeske O."/>
            <person name="Meyerdierks A."/>
            <person name="Storesund J.E."/>
            <person name="Kallscheuer N."/>
            <person name="Luecker S."/>
            <person name="Lage O.M."/>
            <person name="Pohl T."/>
            <person name="Merkel B.J."/>
            <person name="Hornburger P."/>
            <person name="Mueller R.-W."/>
            <person name="Bruemmer F."/>
            <person name="Labrenz M."/>
            <person name="Spormann A.M."/>
            <person name="Op den Camp H."/>
            <person name="Overmann J."/>
            <person name="Amann R."/>
            <person name="Jetten M.S.M."/>
            <person name="Mascher T."/>
            <person name="Medema M.H."/>
            <person name="Devos D.P."/>
            <person name="Kaster A.-K."/>
            <person name="Ovreas L."/>
            <person name="Rohde M."/>
            <person name="Galperin M.Y."/>
            <person name="Jogler C."/>
        </authorList>
    </citation>
    <scope>NUCLEOTIDE SEQUENCE [LARGE SCALE GENOMIC DNA]</scope>
    <source>
        <strain evidence="15 16">ETA_A8</strain>
    </source>
</reference>
<dbReference type="RefSeq" id="WP_145084153.1">
    <property type="nucleotide sequence ID" value="NZ_CP036274.1"/>
</dbReference>
<comment type="similarity">
    <text evidence="2 14">Belongs to the ALAD family.</text>
</comment>
<dbReference type="PROSITE" id="PS00169">
    <property type="entry name" value="D_ALA_DEHYDRATASE"/>
    <property type="match status" value="1"/>
</dbReference>
<comment type="pathway">
    <text evidence="1">Porphyrin-containing compound metabolism; protoporphyrin-IX biosynthesis; coproporphyrinogen-III from 5-aminolevulinate: step 1/4.</text>
</comment>
<keyword evidence="16" id="KW-1185">Reference proteome</keyword>
<dbReference type="EMBL" id="CP036274">
    <property type="protein sequence ID" value="QDU25351.1"/>
    <property type="molecule type" value="Genomic_DNA"/>
</dbReference>
<dbReference type="OrthoDB" id="9805001at2"/>
<evidence type="ECO:0000256" key="14">
    <source>
        <dbReference type="RuleBase" id="RU004161"/>
    </source>
</evidence>
<feature type="binding site" evidence="10">
    <location>
        <position position="229"/>
    </location>
    <ligand>
        <name>5-aminolevulinate</name>
        <dbReference type="ChEBI" id="CHEBI:356416"/>
        <label>1</label>
    </ligand>
</feature>
<gene>
    <name evidence="15" type="primary">hemB</name>
    <name evidence="15" type="ORF">ETAA8_04170</name>
</gene>
<dbReference type="FunFam" id="3.20.20.70:FF:000019">
    <property type="entry name" value="Delta-aminolevulinic acid dehydratase"/>
    <property type="match status" value="1"/>
</dbReference>
<keyword evidence="12" id="KW-0460">Magnesium</keyword>
<evidence type="ECO:0000256" key="10">
    <source>
        <dbReference type="PIRSR" id="PIRSR001415-2"/>
    </source>
</evidence>
<dbReference type="GO" id="GO:0005829">
    <property type="term" value="C:cytosol"/>
    <property type="evidence" value="ECO:0007669"/>
    <property type="project" value="TreeGrafter"/>
</dbReference>
<dbReference type="GO" id="GO:0006782">
    <property type="term" value="P:protoporphyrinogen IX biosynthetic process"/>
    <property type="evidence" value="ECO:0007669"/>
    <property type="project" value="UniProtKB-UniPathway"/>
</dbReference>
<dbReference type="InterPro" id="IPR030656">
    <property type="entry name" value="ALAD_AS"/>
</dbReference>
<dbReference type="GO" id="GO:0004655">
    <property type="term" value="F:porphobilinogen synthase activity"/>
    <property type="evidence" value="ECO:0007669"/>
    <property type="project" value="UniProtKB-EC"/>
</dbReference>
<keyword evidence="7 13" id="KW-0627">Porphyrin biosynthesis</keyword>
<dbReference type="UniPathway" id="UPA00251">
    <property type="reaction ID" value="UER00318"/>
</dbReference>
<feature type="binding site" evidence="12">
    <location>
        <position position="246"/>
    </location>
    <ligand>
        <name>Mg(2+)</name>
        <dbReference type="ChEBI" id="CHEBI:18420"/>
    </ligand>
</feature>
<dbReference type="Gene3D" id="3.20.20.70">
    <property type="entry name" value="Aldolase class I"/>
    <property type="match status" value="1"/>
</dbReference>
<feature type="active site" description="Schiff-base intermediate with substrate" evidence="9">
    <location>
        <position position="261"/>
    </location>
</feature>
<dbReference type="NCBIfam" id="NF006762">
    <property type="entry name" value="PRK09283.1"/>
    <property type="match status" value="1"/>
</dbReference>
<evidence type="ECO:0000256" key="9">
    <source>
        <dbReference type="PIRSR" id="PIRSR001415-1"/>
    </source>
</evidence>
<keyword evidence="5" id="KW-0350">Heme biosynthesis</keyword>
<evidence type="ECO:0000256" key="4">
    <source>
        <dbReference type="ARBA" id="ARBA00020771"/>
    </source>
</evidence>
<proteinExistence type="inferred from homology"/>
<evidence type="ECO:0000256" key="13">
    <source>
        <dbReference type="RuleBase" id="RU000515"/>
    </source>
</evidence>
<comment type="subunit">
    <text evidence="13">Homooctamer.</text>
</comment>
<accession>A0A517Y533</accession>
<evidence type="ECO:0000313" key="15">
    <source>
        <dbReference type="EMBL" id="QDU25351.1"/>
    </source>
</evidence>
<evidence type="ECO:0000256" key="6">
    <source>
        <dbReference type="ARBA" id="ARBA00023239"/>
    </source>
</evidence>
<evidence type="ECO:0000256" key="3">
    <source>
        <dbReference type="ARBA" id="ARBA00012053"/>
    </source>
</evidence>
<evidence type="ECO:0000256" key="12">
    <source>
        <dbReference type="PIRSR" id="PIRSR001415-5"/>
    </source>
</evidence>
<evidence type="ECO:0000256" key="8">
    <source>
        <dbReference type="ARBA" id="ARBA00047651"/>
    </source>
</evidence>
<feature type="binding site" evidence="11">
    <location>
        <position position="128"/>
    </location>
    <ligand>
        <name>Zn(2+)</name>
        <dbReference type="ChEBI" id="CHEBI:29105"/>
        <note>catalytic</note>
    </ligand>
</feature>
<dbReference type="PIRSF" id="PIRSF001415">
    <property type="entry name" value="Porphbilin_synth"/>
    <property type="match status" value="1"/>
</dbReference>
<dbReference type="PRINTS" id="PR00144">
    <property type="entry name" value="DALDHYDRTASE"/>
</dbReference>
<feature type="binding site" evidence="10">
    <location>
        <position position="217"/>
    </location>
    <ligand>
        <name>5-aminolevulinate</name>
        <dbReference type="ChEBI" id="CHEBI:356416"/>
        <label>1</label>
    </ligand>
</feature>
<feature type="binding site" evidence="11">
    <location>
        <position position="130"/>
    </location>
    <ligand>
        <name>Zn(2+)</name>
        <dbReference type="ChEBI" id="CHEBI:29105"/>
        <note>catalytic</note>
    </ligand>
</feature>
<dbReference type="InterPro" id="IPR013785">
    <property type="entry name" value="Aldolase_TIM"/>
</dbReference>
<evidence type="ECO:0000313" key="16">
    <source>
        <dbReference type="Proteomes" id="UP000315017"/>
    </source>
</evidence>
<organism evidence="15 16">
    <name type="scientific">Anatilimnocola aggregata</name>
    <dbReference type="NCBI Taxonomy" id="2528021"/>
    <lineage>
        <taxon>Bacteria</taxon>
        <taxon>Pseudomonadati</taxon>
        <taxon>Planctomycetota</taxon>
        <taxon>Planctomycetia</taxon>
        <taxon>Pirellulales</taxon>
        <taxon>Pirellulaceae</taxon>
        <taxon>Anatilimnocola</taxon>
    </lineage>
</organism>
<evidence type="ECO:0000256" key="5">
    <source>
        <dbReference type="ARBA" id="ARBA00023133"/>
    </source>
</evidence>
<evidence type="ECO:0000256" key="1">
    <source>
        <dbReference type="ARBA" id="ARBA00004694"/>
    </source>
</evidence>
<comment type="catalytic activity">
    <reaction evidence="8 13">
        <text>2 5-aminolevulinate = porphobilinogen + 2 H2O + H(+)</text>
        <dbReference type="Rhea" id="RHEA:24064"/>
        <dbReference type="ChEBI" id="CHEBI:15377"/>
        <dbReference type="ChEBI" id="CHEBI:15378"/>
        <dbReference type="ChEBI" id="CHEBI:58126"/>
        <dbReference type="ChEBI" id="CHEBI:356416"/>
        <dbReference type="EC" id="4.2.1.24"/>
    </reaction>
</comment>
<dbReference type="Proteomes" id="UP000315017">
    <property type="component" value="Chromosome"/>
</dbReference>